<dbReference type="AlphaFoldDB" id="A0AA37TSK5"/>
<dbReference type="InterPro" id="IPR014915">
    <property type="entry name" value="Phage_TLS_TfmB"/>
</dbReference>
<sequence>MDRLADSARVFGLTIETNDTFQCDGLWEDHLAGWNAWCAVSGQWRTAPLSGNWGGKVIWIGLDYASARAALDLAGLTVTPEAWADVRAIESGAIEELNRRG</sequence>
<evidence type="ECO:0000313" key="2">
    <source>
        <dbReference type="Proteomes" id="UP001157355"/>
    </source>
</evidence>
<organism evidence="1 2">
    <name type="scientific">Cypionkella aquatica</name>
    <dbReference type="NCBI Taxonomy" id="1756042"/>
    <lineage>
        <taxon>Bacteria</taxon>
        <taxon>Pseudomonadati</taxon>
        <taxon>Pseudomonadota</taxon>
        <taxon>Alphaproteobacteria</taxon>
        <taxon>Rhodobacterales</taxon>
        <taxon>Paracoccaceae</taxon>
        <taxon>Cypionkella</taxon>
    </lineage>
</organism>
<reference evidence="1 2" key="1">
    <citation type="journal article" date="2014" name="Int. J. Syst. Evol. Microbiol.">
        <title>Complete genome sequence of Corynebacterium casei LMG S-19264T (=DSM 44701T), isolated from a smear-ripened cheese.</title>
        <authorList>
            <consortium name="US DOE Joint Genome Institute (JGI-PGF)"/>
            <person name="Walter F."/>
            <person name="Albersmeier A."/>
            <person name="Kalinowski J."/>
            <person name="Ruckert C."/>
        </authorList>
    </citation>
    <scope>NUCLEOTIDE SEQUENCE [LARGE SCALE GENOMIC DNA]</scope>
    <source>
        <strain evidence="1 2">NBRC 111766</strain>
    </source>
</reference>
<gene>
    <name evidence="1" type="ORF">GCM10010873_16570</name>
</gene>
<name>A0AA37TSK5_9RHOB</name>
<proteinExistence type="predicted"/>
<dbReference type="EMBL" id="BSPP01000005">
    <property type="protein sequence ID" value="GLS86683.1"/>
    <property type="molecule type" value="Genomic_DNA"/>
</dbReference>
<evidence type="ECO:0000313" key="1">
    <source>
        <dbReference type="EMBL" id="GLS86683.1"/>
    </source>
</evidence>
<keyword evidence="2" id="KW-1185">Reference proteome</keyword>
<protein>
    <submittedName>
        <fullName evidence="1">Uncharacterized protein</fullName>
    </submittedName>
</protein>
<accession>A0AA37TSK5</accession>
<comment type="caution">
    <text evidence="1">The sequence shown here is derived from an EMBL/GenBank/DDBJ whole genome shotgun (WGS) entry which is preliminary data.</text>
</comment>
<dbReference type="RefSeq" id="WP_284324900.1">
    <property type="nucleotide sequence ID" value="NZ_BSPP01000005.1"/>
</dbReference>
<dbReference type="Pfam" id="PF08809">
    <property type="entry name" value="DUF1799"/>
    <property type="match status" value="1"/>
</dbReference>
<dbReference type="Proteomes" id="UP001157355">
    <property type="component" value="Unassembled WGS sequence"/>
</dbReference>